<evidence type="ECO:0000313" key="3">
    <source>
        <dbReference type="Proteomes" id="UP000271098"/>
    </source>
</evidence>
<evidence type="ECO:0000256" key="1">
    <source>
        <dbReference type="SAM" id="Phobius"/>
    </source>
</evidence>
<organism evidence="4">
    <name type="scientific">Gongylonema pulchrum</name>
    <dbReference type="NCBI Taxonomy" id="637853"/>
    <lineage>
        <taxon>Eukaryota</taxon>
        <taxon>Metazoa</taxon>
        <taxon>Ecdysozoa</taxon>
        <taxon>Nematoda</taxon>
        <taxon>Chromadorea</taxon>
        <taxon>Rhabditida</taxon>
        <taxon>Spirurina</taxon>
        <taxon>Spiruromorpha</taxon>
        <taxon>Spiruroidea</taxon>
        <taxon>Gongylonematidae</taxon>
        <taxon>Gongylonema</taxon>
    </lineage>
</organism>
<protein>
    <submittedName>
        <fullName evidence="4">Cation_ATPase_C domain-containing protein</fullName>
    </submittedName>
</protein>
<gene>
    <name evidence="2" type="ORF">GPUH_LOCUS7276</name>
</gene>
<keyword evidence="3" id="KW-1185">Reference proteome</keyword>
<proteinExistence type="predicted"/>
<dbReference type="EMBL" id="UYRT01018542">
    <property type="protein sequence ID" value="VDK57796.1"/>
    <property type="molecule type" value="Genomic_DNA"/>
</dbReference>
<dbReference type="WBParaSite" id="GPUH_0000728501-mRNA-1">
    <property type="protein sequence ID" value="GPUH_0000728501-mRNA-1"/>
    <property type="gene ID" value="GPUH_0000728501"/>
</dbReference>
<dbReference type="Proteomes" id="UP000271098">
    <property type="component" value="Unassembled WGS sequence"/>
</dbReference>
<keyword evidence="1" id="KW-0472">Membrane</keyword>
<keyword evidence="1" id="KW-1133">Transmembrane helix</keyword>
<evidence type="ECO:0000313" key="4">
    <source>
        <dbReference type="WBParaSite" id="GPUH_0000728501-mRNA-1"/>
    </source>
</evidence>
<keyword evidence="1" id="KW-0812">Transmembrane</keyword>
<feature type="transmembrane region" description="Helical" evidence="1">
    <location>
        <begin position="36"/>
        <end position="56"/>
    </location>
</feature>
<name>A0A183DEY5_9BILA</name>
<accession>A0A183DEY5</accession>
<sequence>MRFCKINLLMALVSFFEVMYWPLSMIQSFTTWSSPFITYYSVLIALSAAILFFQFFQRSIIEEMLPHMQYSFK</sequence>
<reference evidence="4" key="1">
    <citation type="submission" date="2016-06" db="UniProtKB">
        <authorList>
            <consortium name="WormBaseParasite"/>
        </authorList>
    </citation>
    <scope>IDENTIFICATION</scope>
</reference>
<dbReference type="OrthoDB" id="5863263at2759"/>
<feature type="transmembrane region" description="Helical" evidence="1">
    <location>
        <begin position="7"/>
        <end position="24"/>
    </location>
</feature>
<dbReference type="AlphaFoldDB" id="A0A183DEY5"/>
<reference evidence="2 3" key="2">
    <citation type="submission" date="2018-11" db="EMBL/GenBank/DDBJ databases">
        <authorList>
            <consortium name="Pathogen Informatics"/>
        </authorList>
    </citation>
    <scope>NUCLEOTIDE SEQUENCE [LARGE SCALE GENOMIC DNA]</scope>
</reference>
<evidence type="ECO:0000313" key="2">
    <source>
        <dbReference type="EMBL" id="VDK57796.1"/>
    </source>
</evidence>